<dbReference type="PANTHER" id="PTHR42090">
    <property type="match status" value="1"/>
</dbReference>
<protein>
    <submittedName>
        <fullName evidence="2">Uncharacterized protein</fullName>
    </submittedName>
</protein>
<dbReference type="AlphaFoldDB" id="A0A8H3WGK5"/>
<feature type="compositionally biased region" description="Low complexity" evidence="1">
    <location>
        <begin position="23"/>
        <end position="35"/>
    </location>
</feature>
<comment type="caution">
    <text evidence="2">The sequence shown here is derived from an EMBL/GenBank/DDBJ whole genome shotgun (WGS) entry which is preliminary data.</text>
</comment>
<feature type="compositionally biased region" description="Polar residues" evidence="1">
    <location>
        <begin position="43"/>
        <end position="54"/>
    </location>
</feature>
<dbReference type="PANTHER" id="PTHR42090:SF1">
    <property type="match status" value="1"/>
</dbReference>
<proteinExistence type="predicted"/>
<evidence type="ECO:0000313" key="2">
    <source>
        <dbReference type="EMBL" id="KAF0325950.1"/>
    </source>
</evidence>
<reference evidence="2 3" key="1">
    <citation type="submission" date="2019-12" db="EMBL/GenBank/DDBJ databases">
        <title>A genome sequence resource for the geographically widespread anthracnose pathogen Colletotrichum asianum.</title>
        <authorList>
            <person name="Meng Y."/>
        </authorList>
    </citation>
    <scope>NUCLEOTIDE SEQUENCE [LARGE SCALE GENOMIC DNA]</scope>
    <source>
        <strain evidence="2 3">ICMP 18580</strain>
    </source>
</reference>
<keyword evidence="3" id="KW-1185">Reference proteome</keyword>
<name>A0A8H3WGK5_9PEZI</name>
<dbReference type="EMBL" id="WOWK01000033">
    <property type="protein sequence ID" value="KAF0325950.1"/>
    <property type="molecule type" value="Genomic_DNA"/>
</dbReference>
<feature type="region of interest" description="Disordered" evidence="1">
    <location>
        <begin position="13"/>
        <end position="130"/>
    </location>
</feature>
<feature type="compositionally biased region" description="Polar residues" evidence="1">
    <location>
        <begin position="91"/>
        <end position="103"/>
    </location>
</feature>
<sequence>MAFQALRSVNLRAAAGSLRAPSTTRALTGTATARLPYKDTQDRNSINTGTTEATKSGRDQDAAKDSEAFDPSKTRPETERKEGSDELHASGANQKLSKPQGENPSGKGAGKEVRKGGKSGGGSAPKAGTP</sequence>
<evidence type="ECO:0000256" key="1">
    <source>
        <dbReference type="SAM" id="MobiDB-lite"/>
    </source>
</evidence>
<gene>
    <name evidence="2" type="ORF">GQ607_006768</name>
</gene>
<dbReference type="Proteomes" id="UP000434172">
    <property type="component" value="Unassembled WGS sequence"/>
</dbReference>
<feature type="compositionally biased region" description="Basic and acidic residues" evidence="1">
    <location>
        <begin position="55"/>
        <end position="88"/>
    </location>
</feature>
<dbReference type="OrthoDB" id="423498at2759"/>
<organism evidence="2 3">
    <name type="scientific">Colletotrichum asianum</name>
    <dbReference type="NCBI Taxonomy" id="702518"/>
    <lineage>
        <taxon>Eukaryota</taxon>
        <taxon>Fungi</taxon>
        <taxon>Dikarya</taxon>
        <taxon>Ascomycota</taxon>
        <taxon>Pezizomycotina</taxon>
        <taxon>Sordariomycetes</taxon>
        <taxon>Hypocreomycetidae</taxon>
        <taxon>Glomerellales</taxon>
        <taxon>Glomerellaceae</taxon>
        <taxon>Colletotrichum</taxon>
        <taxon>Colletotrichum gloeosporioides species complex</taxon>
    </lineage>
</organism>
<accession>A0A8H3WGK5</accession>
<evidence type="ECO:0000313" key="3">
    <source>
        <dbReference type="Proteomes" id="UP000434172"/>
    </source>
</evidence>